<dbReference type="Pfam" id="PF01551">
    <property type="entry name" value="Peptidase_M23"/>
    <property type="match status" value="1"/>
</dbReference>
<feature type="domain" description="M23ase beta-sheet core" evidence="2">
    <location>
        <begin position="167"/>
        <end position="269"/>
    </location>
</feature>
<gene>
    <name evidence="3" type="ORF">E3O42_06015</name>
</gene>
<sequence length="280" mass="30016">MTASPDLSRKQLRLAEKHPHRRRRAQRPFPATRRPARRMKVTLRKQLSSGVALAFAALLAVSVSVPALAVNPYAQTLAAPTERSDMGVQSLTASGNETITVAQDTYTSQAIQETLRTKDSLPGVYSQTANTYVNYLGSAIQWPFLVGVPITTDFGPRIPPCDGCSSFHKGIDMNPGVNTPIQAVANGVVREVSSTDKSGLGVYAIIDHMIDGQLVSSLYAHMTEGTLALAVGDPVLVGQLVGNVGNTGQSTGPHLHFEILLDGVTPIDPYDWLTEKVSTQ</sequence>
<dbReference type="OrthoDB" id="1099523at2"/>
<evidence type="ECO:0000256" key="1">
    <source>
        <dbReference type="SAM" id="MobiDB-lite"/>
    </source>
</evidence>
<accession>A0A4R8W703</accession>
<name>A0A4R8W703_9MICO</name>
<organism evidence="3 4">
    <name type="scientific">Cryobacterium adonitolivorans</name>
    <dbReference type="NCBI Taxonomy" id="1259189"/>
    <lineage>
        <taxon>Bacteria</taxon>
        <taxon>Bacillati</taxon>
        <taxon>Actinomycetota</taxon>
        <taxon>Actinomycetes</taxon>
        <taxon>Micrococcales</taxon>
        <taxon>Microbacteriaceae</taxon>
        <taxon>Cryobacterium</taxon>
    </lineage>
</organism>
<evidence type="ECO:0000313" key="4">
    <source>
        <dbReference type="Proteomes" id="UP000297907"/>
    </source>
</evidence>
<protein>
    <submittedName>
        <fullName evidence="3">M23 family metallopeptidase</fullName>
    </submittedName>
</protein>
<dbReference type="Proteomes" id="UP000297907">
    <property type="component" value="Unassembled WGS sequence"/>
</dbReference>
<feature type="compositionally biased region" description="Basic and acidic residues" evidence="1">
    <location>
        <begin position="7"/>
        <end position="17"/>
    </location>
</feature>
<dbReference type="EMBL" id="SOFL01000020">
    <property type="protein sequence ID" value="TFC03838.1"/>
    <property type="molecule type" value="Genomic_DNA"/>
</dbReference>
<dbReference type="PANTHER" id="PTHR21666">
    <property type="entry name" value="PEPTIDASE-RELATED"/>
    <property type="match status" value="1"/>
</dbReference>
<evidence type="ECO:0000259" key="2">
    <source>
        <dbReference type="Pfam" id="PF01551"/>
    </source>
</evidence>
<keyword evidence="4" id="KW-1185">Reference proteome</keyword>
<dbReference type="InterPro" id="IPR050570">
    <property type="entry name" value="Cell_wall_metabolism_enzyme"/>
</dbReference>
<dbReference type="InterPro" id="IPR016047">
    <property type="entry name" value="M23ase_b-sheet_dom"/>
</dbReference>
<dbReference type="AlphaFoldDB" id="A0A4R8W703"/>
<comment type="caution">
    <text evidence="3">The sequence shown here is derived from an EMBL/GenBank/DDBJ whole genome shotgun (WGS) entry which is preliminary data.</text>
</comment>
<evidence type="ECO:0000313" key="3">
    <source>
        <dbReference type="EMBL" id="TFC03838.1"/>
    </source>
</evidence>
<proteinExistence type="predicted"/>
<dbReference type="InterPro" id="IPR011055">
    <property type="entry name" value="Dup_hybrid_motif"/>
</dbReference>
<reference evidence="3 4" key="1">
    <citation type="submission" date="2019-03" db="EMBL/GenBank/DDBJ databases">
        <title>Genomics of glacier-inhabiting Cryobacterium strains.</title>
        <authorList>
            <person name="Liu Q."/>
            <person name="Xin Y.-H."/>
        </authorList>
    </citation>
    <scope>NUCLEOTIDE SEQUENCE [LARGE SCALE GENOMIC DNA]</scope>
    <source>
        <strain evidence="3 4">RHLS22-1</strain>
    </source>
</reference>
<dbReference type="RefSeq" id="WP_134453075.1">
    <property type="nucleotide sequence ID" value="NZ_SOFL01000020.1"/>
</dbReference>
<dbReference type="GO" id="GO:0004222">
    <property type="term" value="F:metalloendopeptidase activity"/>
    <property type="evidence" value="ECO:0007669"/>
    <property type="project" value="TreeGrafter"/>
</dbReference>
<dbReference type="Gene3D" id="2.70.70.10">
    <property type="entry name" value="Glucose Permease (Domain IIA)"/>
    <property type="match status" value="1"/>
</dbReference>
<dbReference type="PANTHER" id="PTHR21666:SF270">
    <property type="entry name" value="MUREIN HYDROLASE ACTIVATOR ENVC"/>
    <property type="match status" value="1"/>
</dbReference>
<dbReference type="SUPFAM" id="SSF51261">
    <property type="entry name" value="Duplicated hybrid motif"/>
    <property type="match status" value="1"/>
</dbReference>
<dbReference type="CDD" id="cd12797">
    <property type="entry name" value="M23_peptidase"/>
    <property type="match status" value="1"/>
</dbReference>
<feature type="region of interest" description="Disordered" evidence="1">
    <location>
        <begin position="1"/>
        <end position="33"/>
    </location>
</feature>